<dbReference type="PANTHER" id="PTHR22916">
    <property type="entry name" value="GLYCOSYLTRANSFERASE"/>
    <property type="match status" value="1"/>
</dbReference>
<dbReference type="SUPFAM" id="SSF53448">
    <property type="entry name" value="Nucleotide-diphospho-sugar transferases"/>
    <property type="match status" value="1"/>
</dbReference>
<dbReference type="CDD" id="cd00761">
    <property type="entry name" value="Glyco_tranf_GTA_type"/>
    <property type="match status" value="1"/>
</dbReference>
<dbReference type="Gene3D" id="3.90.550.10">
    <property type="entry name" value="Spore Coat Polysaccharide Biosynthesis Protein SpsA, Chain A"/>
    <property type="match status" value="1"/>
</dbReference>
<dbReference type="Pfam" id="PF00535">
    <property type="entry name" value="Glycos_transf_2"/>
    <property type="match status" value="1"/>
</dbReference>
<dbReference type="AlphaFoldDB" id="A0A1H9NSW7"/>
<keyword evidence="2 5" id="KW-0808">Transferase</keyword>
<dbReference type="GO" id="GO:0016757">
    <property type="term" value="F:glycosyltransferase activity"/>
    <property type="evidence" value="ECO:0007669"/>
    <property type="project" value="UniProtKB-KW"/>
</dbReference>
<keyword evidence="3" id="KW-1133">Transmembrane helix</keyword>
<evidence type="ECO:0000256" key="3">
    <source>
        <dbReference type="SAM" id="Phobius"/>
    </source>
</evidence>
<dbReference type="InterPro" id="IPR029044">
    <property type="entry name" value="Nucleotide-diphossugar_trans"/>
</dbReference>
<organism evidence="5 6">
    <name type="scientific">Butyrivibrio fibrisolvens</name>
    <dbReference type="NCBI Taxonomy" id="831"/>
    <lineage>
        <taxon>Bacteria</taxon>
        <taxon>Bacillati</taxon>
        <taxon>Bacillota</taxon>
        <taxon>Clostridia</taxon>
        <taxon>Lachnospirales</taxon>
        <taxon>Lachnospiraceae</taxon>
        <taxon>Butyrivibrio</taxon>
    </lineage>
</organism>
<evidence type="ECO:0000256" key="2">
    <source>
        <dbReference type="ARBA" id="ARBA00022679"/>
    </source>
</evidence>
<sequence>MPELSIVIPVYNGEKYIKKCYESIASQSFKNWEAIFVDDGSTDNSPTILDNIAEIDSKVKVIHKTNGGTATARNTGLDIATGQYITFLDCDDEIKNDMYEKMTDLMESTGADMGVCGFYFKLEKESDQESETTYLEEKYYPSSFYKNQAEIKEHLVDMWDSDLLSNVWNKLYSMDLIRSKQLRYRDGHVYTEDRVYNRQFIENCNSIAITQECLYYYIRERVGSTTEKYRDDSFIIRNKEYKEFTEHFKKLGIWNEKSREYTSREFIERIAGCIENVFHAGAKLSVGQKYNRIKEMIRHEDTREAIKYAKCRSLKMRIFVLPIKWNWTPGAFVLGYIIFFIRSKNPVLFHKIKSAR</sequence>
<evidence type="ECO:0000313" key="5">
    <source>
        <dbReference type="EMBL" id="SER39144.1"/>
    </source>
</evidence>
<evidence type="ECO:0000256" key="1">
    <source>
        <dbReference type="ARBA" id="ARBA00022676"/>
    </source>
</evidence>
<dbReference type="Proteomes" id="UP000182584">
    <property type="component" value="Unassembled WGS sequence"/>
</dbReference>
<dbReference type="RefSeq" id="WP_074754792.1">
    <property type="nucleotide sequence ID" value="NZ_FOGJ01000005.1"/>
</dbReference>
<keyword evidence="3" id="KW-0812">Transmembrane</keyword>
<name>A0A1H9NSW7_BUTFI</name>
<proteinExistence type="predicted"/>
<dbReference type="OrthoDB" id="3189257at2"/>
<feature type="transmembrane region" description="Helical" evidence="3">
    <location>
        <begin position="325"/>
        <end position="341"/>
    </location>
</feature>
<gene>
    <name evidence="5" type="ORF">SAMN04487884_10511</name>
</gene>
<reference evidence="5 6" key="1">
    <citation type="submission" date="2016-10" db="EMBL/GenBank/DDBJ databases">
        <authorList>
            <person name="de Groot N.N."/>
        </authorList>
    </citation>
    <scope>NUCLEOTIDE SEQUENCE [LARGE SCALE GENOMIC DNA]</scope>
    <source>
        <strain evidence="5 6">AR40</strain>
    </source>
</reference>
<feature type="domain" description="Glycosyltransferase 2-like" evidence="4">
    <location>
        <begin position="5"/>
        <end position="149"/>
    </location>
</feature>
<protein>
    <submittedName>
        <fullName evidence="5">Glycosyl transferase family 2</fullName>
    </submittedName>
</protein>
<dbReference type="InterPro" id="IPR001173">
    <property type="entry name" value="Glyco_trans_2-like"/>
</dbReference>
<evidence type="ECO:0000259" key="4">
    <source>
        <dbReference type="Pfam" id="PF00535"/>
    </source>
</evidence>
<keyword evidence="3" id="KW-0472">Membrane</keyword>
<accession>A0A1H9NSW7</accession>
<dbReference type="EMBL" id="FOGJ01000005">
    <property type="protein sequence ID" value="SER39144.1"/>
    <property type="molecule type" value="Genomic_DNA"/>
</dbReference>
<dbReference type="PANTHER" id="PTHR22916:SF51">
    <property type="entry name" value="GLYCOSYLTRANSFERASE EPSH-RELATED"/>
    <property type="match status" value="1"/>
</dbReference>
<keyword evidence="1" id="KW-0328">Glycosyltransferase</keyword>
<evidence type="ECO:0000313" key="6">
    <source>
        <dbReference type="Proteomes" id="UP000182584"/>
    </source>
</evidence>